<dbReference type="CDD" id="cd06224">
    <property type="entry name" value="REM"/>
    <property type="match status" value="1"/>
</dbReference>
<dbReference type="OrthoDB" id="28357at2759"/>
<evidence type="ECO:0000256" key="2">
    <source>
        <dbReference type="ARBA" id="ARBA00022658"/>
    </source>
</evidence>
<feature type="compositionally biased region" description="Polar residues" evidence="5">
    <location>
        <begin position="643"/>
        <end position="653"/>
    </location>
</feature>
<dbReference type="SMART" id="SM00326">
    <property type="entry name" value="SH3"/>
    <property type="match status" value="1"/>
</dbReference>
<evidence type="ECO:0000256" key="3">
    <source>
        <dbReference type="PROSITE-ProRule" id="PRU00168"/>
    </source>
</evidence>
<dbReference type="SMART" id="SM00229">
    <property type="entry name" value="RasGEFN"/>
    <property type="match status" value="1"/>
</dbReference>
<feature type="compositionally biased region" description="Basic and acidic residues" evidence="5">
    <location>
        <begin position="320"/>
        <end position="329"/>
    </location>
</feature>
<dbReference type="InterPro" id="IPR001452">
    <property type="entry name" value="SH3_domain"/>
</dbReference>
<dbReference type="GO" id="GO:0005085">
    <property type="term" value="F:guanyl-nucleotide exchange factor activity"/>
    <property type="evidence" value="ECO:0007669"/>
    <property type="project" value="UniProtKB-KW"/>
</dbReference>
<dbReference type="Pfam" id="PF07653">
    <property type="entry name" value="SH3_2"/>
    <property type="match status" value="1"/>
</dbReference>
<evidence type="ECO:0000256" key="1">
    <source>
        <dbReference type="ARBA" id="ARBA00022443"/>
    </source>
</evidence>
<dbReference type="STRING" id="1314777.A0A164UXW9"/>
<dbReference type="PROSITE" id="PS50212">
    <property type="entry name" value="RASGEF_NTER"/>
    <property type="match status" value="1"/>
</dbReference>
<organism evidence="9 10">
    <name type="scientific">Sistotremastrum niveocremeum HHB9708</name>
    <dbReference type="NCBI Taxonomy" id="1314777"/>
    <lineage>
        <taxon>Eukaryota</taxon>
        <taxon>Fungi</taxon>
        <taxon>Dikarya</taxon>
        <taxon>Basidiomycota</taxon>
        <taxon>Agaricomycotina</taxon>
        <taxon>Agaricomycetes</taxon>
        <taxon>Sistotremastrales</taxon>
        <taxon>Sistotremastraceae</taxon>
        <taxon>Sertulicium</taxon>
        <taxon>Sertulicium niveocremeum</taxon>
    </lineage>
</organism>
<dbReference type="PROSITE" id="PS50009">
    <property type="entry name" value="RASGEF_CAT"/>
    <property type="match status" value="1"/>
</dbReference>
<feature type="compositionally biased region" description="Basic and acidic residues" evidence="5">
    <location>
        <begin position="566"/>
        <end position="575"/>
    </location>
</feature>
<dbReference type="GO" id="GO:0007265">
    <property type="term" value="P:Ras protein signal transduction"/>
    <property type="evidence" value="ECO:0007669"/>
    <property type="project" value="TreeGrafter"/>
</dbReference>
<dbReference type="PROSITE" id="PS50002">
    <property type="entry name" value="SH3"/>
    <property type="match status" value="1"/>
</dbReference>
<dbReference type="CDD" id="cd11883">
    <property type="entry name" value="SH3_Sdc25"/>
    <property type="match status" value="1"/>
</dbReference>
<accession>A0A164UXW9</accession>
<name>A0A164UXW9_9AGAM</name>
<evidence type="ECO:0000259" key="7">
    <source>
        <dbReference type="PROSITE" id="PS50009"/>
    </source>
</evidence>
<feature type="compositionally biased region" description="Polar residues" evidence="5">
    <location>
        <begin position="585"/>
        <end position="594"/>
    </location>
</feature>
<proteinExistence type="predicted"/>
<sequence>MPTSSLGHGRPSLDTKFTISPHRSSSPDYSSDEPDSADSPQADEFVIALHDFVPVTGNATCLSFRAGQIIRVFNKDSTGWWDGELEGSSVAGRPPIRGWFPSNYVSTDTGRLMEEEPPVSTPSPHPFSYLICIYIQGRASLESNASWASSRSASEPSSGRFMSTNSSSSSPLSSSGSSEPVHPLLQALLHGLSLLQAAVRGRRTAHFQPSAACILSCVRNVLSETGCLARNSRLLLRHPQLLQARKSVLSDLAALVGHSKRAAGFEYDSDWDTMGAQDEEMDEMLRTAGLVFGDLRRFLQLFESCTGTIAGRTPRSRTRSSGELHRPRADRIFQRKASQHFPQRSLDSFESTPPLPPKSFQMTDGSRVNPPATAEHTGVRRHRLSVSSVSTSSSSASACSSPPTPPLPTGPCTNVQVLSALRSTHDSLLSTIAAFIGHVHSHSRNAHSTSKGHLMKLAKEIVDRVRMVLTIVESIASHPEASQSKLGSKVAALNASKASLFTETSELVRCIKRLTALSPMDEDDEVEEDQRQLTLQSATGILRTASDCVATVKMCLVRPHGERPFIIRLPTHTEPEPEPDEYQEGDQSSYSIEAQSDDYSDDEYVSPGRLVDEHEGDTEVEEPTVQQSTIQPRVLIAAPEADSASSFVGTESLLSREEYETEDEGEALSRSPKADAKSVLTAPSIAPTDDDATTWEGGRSTTNGASLEDKIFHGDLPSVPSSAPPTPAPNNVFQGFVRAERDPRDIAYNSEGLVVGASLRVLIEKMTPHDAFVDASFSNVFFLTFRFFASPEVIIDELIARFDIWPPASLSEEELPLWSKTIAFPVRLRVSNFVKIWLEIYWRADTDVVVLPKMHDFVKNTMAALFPGPSARILDLIRARMRASQSDSSPSSDIVNRTVSADRLKDMGAPVSPVSPSDIPRPNITKGLFNSLRTKDYTSVVPTDFDSLELARQLTIMESALYRAVTPDEVLEVGRPGAPSRNVKAVTTLSTGITGWVTECILSEFDLKKRVTLLKFFVKLAHRCMTLNNFSTPRAILAAIESSAVVRLEKSFAPLPQKQRQQLEGLRKLAEYTRNCAEYRHRLRNTTGSAVPFLGLYLSDVTFCREGNPSHRASPVAPDRMLINFNKYHKLARIIQDMQRFQRPFTLKEIPEVQHYLTWVFDKAANNPSDLQDLYRRSLLLEPRQTTDVPPTGEARQLFGWASRLNTLSSNTAPSAPA</sequence>
<dbReference type="CDD" id="cd00155">
    <property type="entry name" value="RasGEF"/>
    <property type="match status" value="1"/>
</dbReference>
<dbReference type="PROSITE" id="PS00720">
    <property type="entry name" value="RASGEF"/>
    <property type="match status" value="1"/>
</dbReference>
<feature type="region of interest" description="Disordered" evidence="5">
    <location>
        <begin position="641"/>
        <end position="679"/>
    </location>
</feature>
<dbReference type="Proteomes" id="UP000076722">
    <property type="component" value="Unassembled WGS sequence"/>
</dbReference>
<feature type="region of interest" description="Disordered" evidence="5">
    <location>
        <begin position="334"/>
        <end position="408"/>
    </location>
</feature>
<dbReference type="Pfam" id="PF00617">
    <property type="entry name" value="RasGEF"/>
    <property type="match status" value="1"/>
</dbReference>
<dbReference type="InterPro" id="IPR000651">
    <property type="entry name" value="Ras-like_Gua-exchang_fac_N"/>
</dbReference>
<dbReference type="SUPFAM" id="SSF48366">
    <property type="entry name" value="Ras GEF"/>
    <property type="match status" value="1"/>
</dbReference>
<dbReference type="SMART" id="SM00147">
    <property type="entry name" value="RasGEF"/>
    <property type="match status" value="1"/>
</dbReference>
<dbReference type="PANTHER" id="PTHR23113:SF354">
    <property type="entry name" value="BUD SITE SELECTION PROTEIN 5"/>
    <property type="match status" value="1"/>
</dbReference>
<evidence type="ECO:0000256" key="5">
    <source>
        <dbReference type="SAM" id="MobiDB-lite"/>
    </source>
</evidence>
<feature type="region of interest" description="Disordered" evidence="5">
    <location>
        <begin position="566"/>
        <end position="609"/>
    </location>
</feature>
<dbReference type="InterPro" id="IPR036964">
    <property type="entry name" value="RASGEF_cat_dom_sf"/>
</dbReference>
<feature type="region of interest" description="Disordered" evidence="5">
    <location>
        <begin position="310"/>
        <end position="329"/>
    </location>
</feature>
<dbReference type="SUPFAM" id="SSF50044">
    <property type="entry name" value="SH3-domain"/>
    <property type="match status" value="1"/>
</dbReference>
<evidence type="ECO:0000256" key="4">
    <source>
        <dbReference type="PROSITE-ProRule" id="PRU00192"/>
    </source>
</evidence>
<dbReference type="InterPro" id="IPR001895">
    <property type="entry name" value="RASGEF_cat_dom"/>
</dbReference>
<feature type="domain" description="SH3" evidence="6">
    <location>
        <begin position="41"/>
        <end position="110"/>
    </location>
</feature>
<evidence type="ECO:0000259" key="8">
    <source>
        <dbReference type="PROSITE" id="PS50212"/>
    </source>
</evidence>
<dbReference type="GO" id="GO:0005886">
    <property type="term" value="C:plasma membrane"/>
    <property type="evidence" value="ECO:0007669"/>
    <property type="project" value="TreeGrafter"/>
</dbReference>
<dbReference type="Gene3D" id="2.30.30.40">
    <property type="entry name" value="SH3 Domains"/>
    <property type="match status" value="1"/>
</dbReference>
<evidence type="ECO:0000313" key="10">
    <source>
        <dbReference type="Proteomes" id="UP000076722"/>
    </source>
</evidence>
<dbReference type="InterPro" id="IPR019804">
    <property type="entry name" value="Ras_G-nucl-exch_fac_CS"/>
</dbReference>
<dbReference type="AlphaFoldDB" id="A0A164UXW9"/>
<feature type="compositionally biased region" description="Low complexity" evidence="5">
    <location>
        <begin position="385"/>
        <end position="401"/>
    </location>
</feature>
<feature type="domain" description="N-terminal Ras-GEF" evidence="8">
    <location>
        <begin position="750"/>
        <end position="881"/>
    </location>
</feature>
<feature type="compositionally biased region" description="Acidic residues" evidence="5">
    <location>
        <begin position="595"/>
        <end position="604"/>
    </location>
</feature>
<evidence type="ECO:0000313" key="9">
    <source>
        <dbReference type="EMBL" id="KZS93633.1"/>
    </source>
</evidence>
<keyword evidence="10" id="KW-1185">Reference proteome</keyword>
<dbReference type="InterPro" id="IPR008937">
    <property type="entry name" value="Ras-like_GEF"/>
</dbReference>
<protein>
    <submittedName>
        <fullName evidence="9">Ras GEF</fullName>
    </submittedName>
</protein>
<dbReference type="InterPro" id="IPR036028">
    <property type="entry name" value="SH3-like_dom_sf"/>
</dbReference>
<keyword evidence="2 3" id="KW-0344">Guanine-nucleotide releasing factor</keyword>
<dbReference type="EMBL" id="KV419406">
    <property type="protein sequence ID" value="KZS93633.1"/>
    <property type="molecule type" value="Genomic_DNA"/>
</dbReference>
<dbReference type="InterPro" id="IPR023578">
    <property type="entry name" value="Ras_GEF_dom_sf"/>
</dbReference>
<dbReference type="Gene3D" id="1.20.870.10">
    <property type="entry name" value="Son of sevenless (SoS) protein Chain: S domain 1"/>
    <property type="match status" value="1"/>
</dbReference>
<reference evidence="9 10" key="1">
    <citation type="journal article" date="2016" name="Mol. Biol. Evol.">
        <title>Comparative Genomics of Early-Diverging Mushroom-Forming Fungi Provides Insights into the Origins of Lignocellulose Decay Capabilities.</title>
        <authorList>
            <person name="Nagy L.G."/>
            <person name="Riley R."/>
            <person name="Tritt A."/>
            <person name="Adam C."/>
            <person name="Daum C."/>
            <person name="Floudas D."/>
            <person name="Sun H."/>
            <person name="Yadav J.S."/>
            <person name="Pangilinan J."/>
            <person name="Larsson K.H."/>
            <person name="Matsuura K."/>
            <person name="Barry K."/>
            <person name="Labutti K."/>
            <person name="Kuo R."/>
            <person name="Ohm R.A."/>
            <person name="Bhattacharya S.S."/>
            <person name="Shirouzu T."/>
            <person name="Yoshinaga Y."/>
            <person name="Martin F.M."/>
            <person name="Grigoriev I.V."/>
            <person name="Hibbett D.S."/>
        </authorList>
    </citation>
    <scope>NUCLEOTIDE SEQUENCE [LARGE SCALE GENOMIC DNA]</scope>
    <source>
        <strain evidence="9 10">HHB9708</strain>
    </source>
</reference>
<dbReference type="PANTHER" id="PTHR23113">
    <property type="entry name" value="GUANINE NUCLEOTIDE EXCHANGE FACTOR"/>
    <property type="match status" value="1"/>
</dbReference>
<feature type="domain" description="Ras-GEF" evidence="7">
    <location>
        <begin position="946"/>
        <end position="1184"/>
    </location>
</feature>
<dbReference type="Gene3D" id="1.10.840.10">
    <property type="entry name" value="Ras guanine-nucleotide exchange factors catalytic domain"/>
    <property type="match status" value="1"/>
</dbReference>
<dbReference type="Pfam" id="PF00618">
    <property type="entry name" value="RasGEF_N"/>
    <property type="match status" value="1"/>
</dbReference>
<keyword evidence="1 4" id="KW-0728">SH3 domain</keyword>
<feature type="compositionally biased region" description="Low complexity" evidence="5">
    <location>
        <begin position="20"/>
        <end position="29"/>
    </location>
</feature>
<gene>
    <name evidence="9" type="ORF">SISNIDRAFT_411126</name>
</gene>
<feature type="region of interest" description="Disordered" evidence="5">
    <location>
        <begin position="153"/>
        <end position="178"/>
    </location>
</feature>
<feature type="compositionally biased region" description="Polar residues" evidence="5">
    <location>
        <begin position="340"/>
        <end position="351"/>
    </location>
</feature>
<feature type="region of interest" description="Disordered" evidence="5">
    <location>
        <begin position="1"/>
        <end position="39"/>
    </location>
</feature>
<evidence type="ECO:0000259" key="6">
    <source>
        <dbReference type="PROSITE" id="PS50002"/>
    </source>
</evidence>